<gene>
    <name evidence="2" type="ORF">A2954_03855</name>
</gene>
<dbReference type="GO" id="GO:0016226">
    <property type="term" value="P:iron-sulfur cluster assembly"/>
    <property type="evidence" value="ECO:0007669"/>
    <property type="project" value="InterPro"/>
</dbReference>
<evidence type="ECO:0000259" key="1">
    <source>
        <dbReference type="Pfam" id="PF01592"/>
    </source>
</evidence>
<feature type="domain" description="NIF system FeS cluster assembly NifU N-terminal" evidence="1">
    <location>
        <begin position="5"/>
        <end position="116"/>
    </location>
</feature>
<protein>
    <submittedName>
        <fullName evidence="2">SUF system NifU family Fe-S cluster assembly protein</fullName>
    </submittedName>
</protein>
<dbReference type="GO" id="GO:0005506">
    <property type="term" value="F:iron ion binding"/>
    <property type="evidence" value="ECO:0007669"/>
    <property type="project" value="InterPro"/>
</dbReference>
<dbReference type="NCBIfam" id="TIGR01994">
    <property type="entry name" value="SUF_scaf_2"/>
    <property type="match status" value="1"/>
</dbReference>
<proteinExistence type="predicted"/>
<sequence length="119" mass="13296">MNSIYQEIILEHYKNPHNFGTIKDPTKKTSAANPLCGDEIEIAILFKKNKVEEIKFKGRGCAISQASASILTDFVLGKVKDDLKKLDKDFMIKLLGIELGPNRIKCALLSLEALHKLIV</sequence>
<comment type="caution">
    <text evidence="2">The sequence shown here is derived from an EMBL/GenBank/DDBJ whole genome shotgun (WGS) entry which is preliminary data.</text>
</comment>
<dbReference type="AlphaFoldDB" id="A0A1F7IEP1"/>
<evidence type="ECO:0000313" key="2">
    <source>
        <dbReference type="EMBL" id="OGK41820.1"/>
    </source>
</evidence>
<dbReference type="STRING" id="1802056.A2954_03855"/>
<dbReference type="CDD" id="cd06664">
    <property type="entry name" value="IscU_like"/>
    <property type="match status" value="1"/>
</dbReference>
<dbReference type="Pfam" id="PF01592">
    <property type="entry name" value="NifU_N"/>
    <property type="match status" value="1"/>
</dbReference>
<dbReference type="GO" id="GO:0051536">
    <property type="term" value="F:iron-sulfur cluster binding"/>
    <property type="evidence" value="ECO:0007669"/>
    <property type="project" value="InterPro"/>
</dbReference>
<evidence type="ECO:0000313" key="3">
    <source>
        <dbReference type="Proteomes" id="UP000177698"/>
    </source>
</evidence>
<dbReference type="InterPro" id="IPR002871">
    <property type="entry name" value="NIF_FeS_clus_asmbl_NifU_N"/>
</dbReference>
<accession>A0A1F7IEP1</accession>
<dbReference type="Proteomes" id="UP000177698">
    <property type="component" value="Unassembled WGS sequence"/>
</dbReference>
<reference evidence="2 3" key="1">
    <citation type="journal article" date="2016" name="Nat. Commun.">
        <title>Thousands of microbial genomes shed light on interconnected biogeochemical processes in an aquifer system.</title>
        <authorList>
            <person name="Anantharaman K."/>
            <person name="Brown C.T."/>
            <person name="Hug L.A."/>
            <person name="Sharon I."/>
            <person name="Castelle C.J."/>
            <person name="Probst A.J."/>
            <person name="Thomas B.C."/>
            <person name="Singh A."/>
            <person name="Wilkins M.J."/>
            <person name="Karaoz U."/>
            <person name="Brodie E.L."/>
            <person name="Williams K.H."/>
            <person name="Hubbard S.S."/>
            <person name="Banfield J.F."/>
        </authorList>
    </citation>
    <scope>NUCLEOTIDE SEQUENCE [LARGE SCALE GENOMIC DNA]</scope>
</reference>
<organism evidence="2 3">
    <name type="scientific">Candidatus Roizmanbacteria bacterium RIFCSPLOWO2_01_FULL_37_12</name>
    <dbReference type="NCBI Taxonomy" id="1802056"/>
    <lineage>
        <taxon>Bacteria</taxon>
        <taxon>Candidatus Roizmaniibacteriota</taxon>
    </lineage>
</organism>
<dbReference type="PANTHER" id="PTHR10093">
    <property type="entry name" value="IRON-SULFUR CLUSTER ASSEMBLY ENZYME NIFU HOMOLOG"/>
    <property type="match status" value="1"/>
</dbReference>
<name>A0A1F7IEP1_9BACT</name>
<dbReference type="SUPFAM" id="SSF82649">
    <property type="entry name" value="SufE/NifU"/>
    <property type="match status" value="1"/>
</dbReference>
<dbReference type="EMBL" id="MGAG01000009">
    <property type="protein sequence ID" value="OGK41820.1"/>
    <property type="molecule type" value="Genomic_DNA"/>
</dbReference>
<dbReference type="Gene3D" id="3.90.1010.10">
    <property type="match status" value="1"/>
</dbReference>